<dbReference type="Gene3D" id="3.90.550.10">
    <property type="entry name" value="Spore Coat Polysaccharide Biosynthesis Protein SpsA, Chain A"/>
    <property type="match status" value="1"/>
</dbReference>
<dbReference type="GO" id="GO:0016757">
    <property type="term" value="F:glycosyltransferase activity"/>
    <property type="evidence" value="ECO:0007669"/>
    <property type="project" value="UniProtKB-KW"/>
</dbReference>
<evidence type="ECO:0000256" key="3">
    <source>
        <dbReference type="ARBA" id="ARBA00022676"/>
    </source>
</evidence>
<dbReference type="InterPro" id="IPR029044">
    <property type="entry name" value="Nucleotide-diphossugar_trans"/>
</dbReference>
<keyword evidence="4 7" id="KW-0808">Transferase</keyword>
<sequence>MPRISVIVPVLREPHIEAFLNRLFARFGAAISEVIVVDGDPCGGTIASVKGPRVTTLVAPEGRGPQMNAGAGASHGEILVFLHADTRLPDGAFDRIRETLSTRRYAAGAFTLRFAGDKKSFALISRAAGLRCRLTGIPYGDQAIFMTRSCFSRMGGYREIPVMEDIELMRRIRKKGGRIRILPEAVITSPRRWEKEGVIYSLVRTWLLATLFLCGVSPRRLLKHYRPERFNPD</sequence>
<keyword evidence="8" id="KW-1185">Reference proteome</keyword>
<dbReference type="RefSeq" id="WP_092210992.1">
    <property type="nucleotide sequence ID" value="NZ_FMUX01000008.1"/>
</dbReference>
<accession>A0A1G5FLK8</accession>
<dbReference type="AlphaFoldDB" id="A0A1G5FLK8"/>
<feature type="domain" description="Glycosyltransferase 2-like" evidence="6">
    <location>
        <begin position="5"/>
        <end position="119"/>
    </location>
</feature>
<evidence type="ECO:0000256" key="1">
    <source>
        <dbReference type="ARBA" id="ARBA00004236"/>
    </source>
</evidence>
<keyword evidence="3" id="KW-0328">Glycosyltransferase</keyword>
<dbReference type="InterPro" id="IPR026461">
    <property type="entry name" value="Trfase_2_rSAM/seldom_assoc"/>
</dbReference>
<evidence type="ECO:0000259" key="6">
    <source>
        <dbReference type="Pfam" id="PF00535"/>
    </source>
</evidence>
<organism evidence="7 8">
    <name type="scientific">Desulfoluna spongiiphila</name>
    <dbReference type="NCBI Taxonomy" id="419481"/>
    <lineage>
        <taxon>Bacteria</taxon>
        <taxon>Pseudomonadati</taxon>
        <taxon>Thermodesulfobacteriota</taxon>
        <taxon>Desulfobacteria</taxon>
        <taxon>Desulfobacterales</taxon>
        <taxon>Desulfolunaceae</taxon>
        <taxon>Desulfoluna</taxon>
    </lineage>
</organism>
<dbReference type="InterPro" id="IPR001173">
    <property type="entry name" value="Glyco_trans_2-like"/>
</dbReference>
<dbReference type="NCBIfam" id="TIGR04283">
    <property type="entry name" value="glyco_like_mftF"/>
    <property type="match status" value="1"/>
</dbReference>
<evidence type="ECO:0000256" key="2">
    <source>
        <dbReference type="ARBA" id="ARBA00022475"/>
    </source>
</evidence>
<reference evidence="7 8" key="1">
    <citation type="submission" date="2016-10" db="EMBL/GenBank/DDBJ databases">
        <authorList>
            <person name="de Groot N.N."/>
        </authorList>
    </citation>
    <scope>NUCLEOTIDE SEQUENCE [LARGE SCALE GENOMIC DNA]</scope>
    <source>
        <strain evidence="7 8">AA1</strain>
    </source>
</reference>
<dbReference type="Pfam" id="PF00535">
    <property type="entry name" value="Glycos_transf_2"/>
    <property type="match status" value="1"/>
</dbReference>
<name>A0A1G5FLK8_9BACT</name>
<dbReference type="CDD" id="cd02522">
    <property type="entry name" value="GT_2_like_a"/>
    <property type="match status" value="1"/>
</dbReference>
<evidence type="ECO:0000256" key="5">
    <source>
        <dbReference type="ARBA" id="ARBA00023136"/>
    </source>
</evidence>
<gene>
    <name evidence="7" type="ORF">SAMN05216233_108135</name>
</gene>
<comment type="subcellular location">
    <subcellularLocation>
        <location evidence="1">Cell membrane</location>
    </subcellularLocation>
</comment>
<protein>
    <submittedName>
        <fullName evidence="7">Transferase 2, rSAM/selenodomain-associated</fullName>
    </submittedName>
</protein>
<keyword evidence="2" id="KW-1003">Cell membrane</keyword>
<keyword evidence="5" id="KW-0472">Membrane</keyword>
<evidence type="ECO:0000313" key="8">
    <source>
        <dbReference type="Proteomes" id="UP000198870"/>
    </source>
</evidence>
<evidence type="ECO:0000256" key="4">
    <source>
        <dbReference type="ARBA" id="ARBA00022679"/>
    </source>
</evidence>
<dbReference type="PANTHER" id="PTHR43646:SF2">
    <property type="entry name" value="GLYCOSYLTRANSFERASE 2-LIKE DOMAIN-CONTAINING PROTEIN"/>
    <property type="match status" value="1"/>
</dbReference>
<evidence type="ECO:0000313" key="7">
    <source>
        <dbReference type="EMBL" id="SCY40041.1"/>
    </source>
</evidence>
<dbReference type="PANTHER" id="PTHR43646">
    <property type="entry name" value="GLYCOSYLTRANSFERASE"/>
    <property type="match status" value="1"/>
</dbReference>
<dbReference type="Proteomes" id="UP000198870">
    <property type="component" value="Unassembled WGS sequence"/>
</dbReference>
<dbReference type="GO" id="GO:0005886">
    <property type="term" value="C:plasma membrane"/>
    <property type="evidence" value="ECO:0007669"/>
    <property type="project" value="UniProtKB-SubCell"/>
</dbReference>
<proteinExistence type="predicted"/>
<dbReference type="OrthoDB" id="9798250at2"/>
<dbReference type="EMBL" id="FMUX01000008">
    <property type="protein sequence ID" value="SCY40041.1"/>
    <property type="molecule type" value="Genomic_DNA"/>
</dbReference>
<dbReference type="STRING" id="419481.SAMN05216233_108135"/>
<dbReference type="SUPFAM" id="SSF53448">
    <property type="entry name" value="Nucleotide-diphospho-sugar transferases"/>
    <property type="match status" value="1"/>
</dbReference>